<feature type="domain" description="Histidine kinase" evidence="16">
    <location>
        <begin position="753"/>
        <end position="969"/>
    </location>
</feature>
<dbReference type="SMART" id="SM00065">
    <property type="entry name" value="GAF"/>
    <property type="match status" value="2"/>
</dbReference>
<dbReference type="InterPro" id="IPR005467">
    <property type="entry name" value="His_kinase_dom"/>
</dbReference>
<keyword evidence="19" id="KW-1185">Reference proteome</keyword>
<evidence type="ECO:0000259" key="16">
    <source>
        <dbReference type="PROSITE" id="PS50109"/>
    </source>
</evidence>
<dbReference type="GO" id="GO:0006355">
    <property type="term" value="P:regulation of DNA-templated transcription"/>
    <property type="evidence" value="ECO:0007669"/>
    <property type="project" value="InterPro"/>
</dbReference>
<comment type="cofactor">
    <cofactor evidence="2">
        <name>a divalent metal cation</name>
        <dbReference type="ChEBI" id="CHEBI:60240"/>
    </cofactor>
</comment>
<dbReference type="CDD" id="cd00082">
    <property type="entry name" value="HisKA"/>
    <property type="match status" value="1"/>
</dbReference>
<dbReference type="EMBL" id="VIWY01000006">
    <property type="protein sequence ID" value="TWG11434.1"/>
    <property type="molecule type" value="Genomic_DNA"/>
</dbReference>
<keyword evidence="6" id="KW-0597">Phosphoprotein</keyword>
<dbReference type="SUPFAM" id="SSF55781">
    <property type="entry name" value="GAF domain-like"/>
    <property type="match status" value="2"/>
</dbReference>
<dbReference type="CDD" id="cd00130">
    <property type="entry name" value="PAS"/>
    <property type="match status" value="1"/>
</dbReference>
<feature type="domain" description="PAS" evidence="17">
    <location>
        <begin position="303"/>
        <end position="379"/>
    </location>
</feature>
<dbReference type="GO" id="GO:0005886">
    <property type="term" value="C:plasma membrane"/>
    <property type="evidence" value="ECO:0007669"/>
    <property type="project" value="UniProtKB-SubCell"/>
</dbReference>
<dbReference type="Gene3D" id="3.30.565.10">
    <property type="entry name" value="Histidine kinase-like ATPase, C-terminal domain"/>
    <property type="match status" value="1"/>
</dbReference>
<dbReference type="EC" id="2.7.13.3" evidence="5"/>
<dbReference type="InterPro" id="IPR013767">
    <property type="entry name" value="PAS_fold"/>
</dbReference>
<evidence type="ECO:0000313" key="19">
    <source>
        <dbReference type="Proteomes" id="UP000320239"/>
    </source>
</evidence>
<dbReference type="PRINTS" id="PR00344">
    <property type="entry name" value="BCTRLSENSOR"/>
</dbReference>
<evidence type="ECO:0000256" key="2">
    <source>
        <dbReference type="ARBA" id="ARBA00001968"/>
    </source>
</evidence>
<comment type="caution">
    <text evidence="18">The sequence shown here is derived from an EMBL/GenBank/DDBJ whole genome shotgun (WGS) entry which is preliminary data.</text>
</comment>
<dbReference type="InterPro" id="IPR000014">
    <property type="entry name" value="PAS"/>
</dbReference>
<accession>A0A561VIN3</accession>
<dbReference type="InterPro" id="IPR001610">
    <property type="entry name" value="PAC"/>
</dbReference>
<evidence type="ECO:0000256" key="12">
    <source>
        <dbReference type="ARBA" id="ARBA00022989"/>
    </source>
</evidence>
<dbReference type="Gene3D" id="1.10.287.130">
    <property type="match status" value="1"/>
</dbReference>
<keyword evidence="12" id="KW-1133">Transmembrane helix</keyword>
<keyword evidence="10" id="KW-0418">Kinase</keyword>
<dbReference type="Pfam" id="PF02518">
    <property type="entry name" value="HATPase_c"/>
    <property type="match status" value="1"/>
</dbReference>
<keyword evidence="9" id="KW-0547">Nucleotide-binding</keyword>
<keyword evidence="8" id="KW-0812">Transmembrane</keyword>
<organism evidence="18 19">
    <name type="scientific">Actinoplanes teichomyceticus</name>
    <dbReference type="NCBI Taxonomy" id="1867"/>
    <lineage>
        <taxon>Bacteria</taxon>
        <taxon>Bacillati</taxon>
        <taxon>Actinomycetota</taxon>
        <taxon>Actinomycetes</taxon>
        <taxon>Micromonosporales</taxon>
        <taxon>Micromonosporaceae</taxon>
        <taxon>Actinoplanes</taxon>
    </lineage>
</organism>
<dbReference type="GO" id="GO:0030295">
    <property type="term" value="F:protein kinase activator activity"/>
    <property type="evidence" value="ECO:0007669"/>
    <property type="project" value="TreeGrafter"/>
</dbReference>
<dbReference type="SMART" id="SM00388">
    <property type="entry name" value="HisKA"/>
    <property type="match status" value="1"/>
</dbReference>
<reference evidence="18 19" key="1">
    <citation type="submission" date="2019-06" db="EMBL/GenBank/DDBJ databases">
        <title>Sequencing the genomes of 1000 actinobacteria strains.</title>
        <authorList>
            <person name="Klenk H.-P."/>
        </authorList>
    </citation>
    <scope>NUCLEOTIDE SEQUENCE [LARGE SCALE GENOMIC DNA]</scope>
    <source>
        <strain evidence="18 19">DSM 43866</strain>
    </source>
</reference>
<evidence type="ECO:0000256" key="4">
    <source>
        <dbReference type="ARBA" id="ARBA00004236"/>
    </source>
</evidence>
<dbReference type="PANTHER" id="PTHR42878:SF7">
    <property type="entry name" value="SENSOR HISTIDINE KINASE GLRK"/>
    <property type="match status" value="1"/>
</dbReference>
<evidence type="ECO:0000313" key="18">
    <source>
        <dbReference type="EMBL" id="TWG11434.1"/>
    </source>
</evidence>
<evidence type="ECO:0000256" key="15">
    <source>
        <dbReference type="ARBA" id="ARBA00039401"/>
    </source>
</evidence>
<proteinExistence type="predicted"/>
<evidence type="ECO:0000256" key="8">
    <source>
        <dbReference type="ARBA" id="ARBA00022692"/>
    </source>
</evidence>
<sequence length="969" mass="105493">MGTAEGERAGDPSGLPAWAVAGPRDDELVPVLDRLTRSAARLADAPAAAVMLADAGRQVLLSAAGLPEAADPSGRTLLCHALCQRVVDAGEPMVAADIRLHPLLGAAPAVGQRALAYAGFPLRRPDGPVLGVFCVLDTRVRQWEPRQLTAAQDMAQVAASQLTLRMAHAGLAATADRLRTVLDTANDAFISLDERGTITAWNAAAQRLFGWSVEQAVSRSAAELLIAPPSRDAYEQALATVIDTGACPPAGQRLEIAAVDRAGRQFPVELTLQAGRGRDQDRCHAFLHDISVRKAAQRELEHERTFLQALLDSLDTGVAACDSHGRLALLNQALQAVLGPGAEKVGPEHWADVFHLYAADGRTPLRSDQVPLTRAFNGERIDDEQIVLREPGVPARRFAVNGRPIDTPDGGRLGAVVALHDITERHTSEALRRVRHAVAQALADADSAEQAATATLAAIAGAFGWTYGEYWQPDGELLHRLGVWSAADRDVSVPGGAAQRPLRRGEGLPGLVWATGEPRRTRDLPPGARDAELRQAGPHDAIGLPVHGGERLVGVLTFHHDTIEEPDPQLLAVLHDVCSQLGQHVERRRADELAHELAAARRDLDRIIDQVNDFVWTLEVLPDAGMRVVFASRNSSGVFGGHFPTDADPAETMRRHVHPDDRGALDTFLHTLADGRSAELECRLLGTDNVVRWLWARGVARHEGDRLFIDGISTNITERRHLAEQREQLLAEQQQHVHRLQELDRMKDELVALVSHELRNPIATIRSYIEMTHDDPDLSDDHRAFADLVDRHSAHLQHLVDDLLDLARLDAGRMSIDARPVSLRRLIDQSINDHRPAADARHLTMNVDLPRHLPAHADPARLRQALDNLLSNAVKYSEEHGHVTVTAHHDDQHATITISDDGIGIPPEQYPHLFERFFRASTATNRGIKGTGLGLAITKAIIDAHGGTITAGPNRPRGTTFTVRLPTTL</sequence>
<dbReference type="PROSITE" id="PS50112">
    <property type="entry name" value="PAS"/>
    <property type="match status" value="2"/>
</dbReference>
<dbReference type="CDD" id="cd00075">
    <property type="entry name" value="HATPase"/>
    <property type="match status" value="1"/>
</dbReference>
<dbReference type="PANTHER" id="PTHR42878">
    <property type="entry name" value="TWO-COMPONENT HISTIDINE KINASE"/>
    <property type="match status" value="1"/>
</dbReference>
<comment type="catalytic activity">
    <reaction evidence="1">
        <text>ATP + protein L-histidine = ADP + protein N-phospho-L-histidine.</text>
        <dbReference type="EC" id="2.7.13.3"/>
    </reaction>
</comment>
<dbReference type="SMART" id="SM00086">
    <property type="entry name" value="PAC"/>
    <property type="match status" value="2"/>
</dbReference>
<comment type="subcellular location">
    <subcellularLocation>
        <location evidence="4">Cell membrane</location>
    </subcellularLocation>
    <subcellularLocation>
        <location evidence="3">Membrane</location>
        <topology evidence="3">Multi-pass membrane protein</topology>
    </subcellularLocation>
</comment>
<evidence type="ECO:0000256" key="7">
    <source>
        <dbReference type="ARBA" id="ARBA00022679"/>
    </source>
</evidence>
<dbReference type="Pfam" id="PF08448">
    <property type="entry name" value="PAS_4"/>
    <property type="match status" value="1"/>
</dbReference>
<dbReference type="RefSeq" id="WP_122978186.1">
    <property type="nucleotide sequence ID" value="NZ_BOMX01000134.1"/>
</dbReference>
<evidence type="ECO:0000256" key="11">
    <source>
        <dbReference type="ARBA" id="ARBA00022840"/>
    </source>
</evidence>
<dbReference type="Gene3D" id="3.30.450.40">
    <property type="match status" value="2"/>
</dbReference>
<evidence type="ECO:0000256" key="1">
    <source>
        <dbReference type="ARBA" id="ARBA00000085"/>
    </source>
</evidence>
<dbReference type="Pfam" id="PF00512">
    <property type="entry name" value="HisKA"/>
    <property type="match status" value="1"/>
</dbReference>
<keyword evidence="11" id="KW-0067">ATP-binding</keyword>
<name>A0A561VIN3_ACTTI</name>
<dbReference type="NCBIfam" id="TIGR00229">
    <property type="entry name" value="sensory_box"/>
    <property type="match status" value="2"/>
</dbReference>
<dbReference type="SUPFAM" id="SSF55874">
    <property type="entry name" value="ATPase domain of HSP90 chaperone/DNA topoisomerase II/histidine kinase"/>
    <property type="match status" value="1"/>
</dbReference>
<dbReference type="GO" id="GO:0000155">
    <property type="term" value="F:phosphorelay sensor kinase activity"/>
    <property type="evidence" value="ECO:0007669"/>
    <property type="project" value="InterPro"/>
</dbReference>
<gene>
    <name evidence="18" type="ORF">FHX34_106164</name>
</gene>
<dbReference type="InterPro" id="IPR003018">
    <property type="entry name" value="GAF"/>
</dbReference>
<dbReference type="InterPro" id="IPR003594">
    <property type="entry name" value="HATPase_dom"/>
</dbReference>
<dbReference type="Pfam" id="PF00989">
    <property type="entry name" value="PAS"/>
    <property type="match status" value="1"/>
</dbReference>
<dbReference type="InterPro" id="IPR029016">
    <property type="entry name" value="GAF-like_dom_sf"/>
</dbReference>
<evidence type="ECO:0000256" key="14">
    <source>
        <dbReference type="ARBA" id="ARBA00023136"/>
    </source>
</evidence>
<dbReference type="GO" id="GO:0000156">
    <property type="term" value="F:phosphorelay response regulator activity"/>
    <property type="evidence" value="ECO:0007669"/>
    <property type="project" value="TreeGrafter"/>
</dbReference>
<dbReference type="AlphaFoldDB" id="A0A561VIN3"/>
<dbReference type="SMART" id="SM00091">
    <property type="entry name" value="PAS"/>
    <property type="match status" value="3"/>
</dbReference>
<dbReference type="SUPFAM" id="SSF47384">
    <property type="entry name" value="Homodimeric domain of signal transducing histidine kinase"/>
    <property type="match status" value="1"/>
</dbReference>
<dbReference type="Proteomes" id="UP000320239">
    <property type="component" value="Unassembled WGS sequence"/>
</dbReference>
<dbReference type="InterPro" id="IPR003661">
    <property type="entry name" value="HisK_dim/P_dom"/>
</dbReference>
<evidence type="ECO:0000256" key="9">
    <source>
        <dbReference type="ARBA" id="ARBA00022741"/>
    </source>
</evidence>
<dbReference type="GO" id="GO:0007234">
    <property type="term" value="P:osmosensory signaling via phosphorelay pathway"/>
    <property type="evidence" value="ECO:0007669"/>
    <property type="project" value="TreeGrafter"/>
</dbReference>
<dbReference type="InterPro" id="IPR036890">
    <property type="entry name" value="HATPase_C_sf"/>
</dbReference>
<dbReference type="Gene3D" id="3.30.450.20">
    <property type="entry name" value="PAS domain"/>
    <property type="match status" value="3"/>
</dbReference>
<keyword evidence="7" id="KW-0808">Transferase</keyword>
<dbReference type="InterPro" id="IPR050351">
    <property type="entry name" value="BphY/WalK/GraS-like"/>
</dbReference>
<evidence type="ECO:0000256" key="13">
    <source>
        <dbReference type="ARBA" id="ARBA00023012"/>
    </source>
</evidence>
<evidence type="ECO:0000256" key="6">
    <source>
        <dbReference type="ARBA" id="ARBA00022553"/>
    </source>
</evidence>
<dbReference type="OrthoDB" id="3272385at2"/>
<dbReference type="InterPro" id="IPR013656">
    <property type="entry name" value="PAS_4"/>
</dbReference>
<dbReference type="Pfam" id="PF13185">
    <property type="entry name" value="GAF_2"/>
    <property type="match status" value="2"/>
</dbReference>
<dbReference type="FunFam" id="1.10.287.130:FF:000001">
    <property type="entry name" value="Two-component sensor histidine kinase"/>
    <property type="match status" value="1"/>
</dbReference>
<protein>
    <recommendedName>
        <fullName evidence="15">Sensor-like histidine kinase SenX3</fullName>
        <ecNumber evidence="5">2.7.13.3</ecNumber>
    </recommendedName>
</protein>
<evidence type="ECO:0000256" key="10">
    <source>
        <dbReference type="ARBA" id="ARBA00022777"/>
    </source>
</evidence>
<feature type="domain" description="PAS" evidence="17">
    <location>
        <begin position="174"/>
        <end position="245"/>
    </location>
</feature>
<dbReference type="GO" id="GO:0005524">
    <property type="term" value="F:ATP binding"/>
    <property type="evidence" value="ECO:0007669"/>
    <property type="project" value="UniProtKB-KW"/>
</dbReference>
<dbReference type="GO" id="GO:0005509">
    <property type="term" value="F:calcium ion binding"/>
    <property type="evidence" value="ECO:0007669"/>
    <property type="project" value="UniProtKB-ARBA"/>
</dbReference>
<dbReference type="FunFam" id="3.30.565.10:FF:000006">
    <property type="entry name" value="Sensor histidine kinase WalK"/>
    <property type="match status" value="1"/>
</dbReference>
<dbReference type="InterPro" id="IPR035965">
    <property type="entry name" value="PAS-like_dom_sf"/>
</dbReference>
<dbReference type="InterPro" id="IPR004358">
    <property type="entry name" value="Sig_transdc_His_kin-like_C"/>
</dbReference>
<dbReference type="SUPFAM" id="SSF55785">
    <property type="entry name" value="PYP-like sensor domain (PAS domain)"/>
    <property type="match status" value="3"/>
</dbReference>
<evidence type="ECO:0000259" key="17">
    <source>
        <dbReference type="PROSITE" id="PS50112"/>
    </source>
</evidence>
<evidence type="ECO:0000256" key="5">
    <source>
        <dbReference type="ARBA" id="ARBA00012438"/>
    </source>
</evidence>
<dbReference type="PROSITE" id="PS50109">
    <property type="entry name" value="HIS_KIN"/>
    <property type="match status" value="1"/>
</dbReference>
<keyword evidence="14" id="KW-0472">Membrane</keyword>
<dbReference type="SMART" id="SM00387">
    <property type="entry name" value="HATPase_c"/>
    <property type="match status" value="1"/>
</dbReference>
<keyword evidence="13" id="KW-0902">Two-component regulatory system</keyword>
<dbReference type="InterPro" id="IPR036097">
    <property type="entry name" value="HisK_dim/P_sf"/>
</dbReference>
<evidence type="ECO:0000256" key="3">
    <source>
        <dbReference type="ARBA" id="ARBA00004141"/>
    </source>
</evidence>